<dbReference type="InterPro" id="IPR002219">
    <property type="entry name" value="PKC_DAG/PE"/>
</dbReference>
<keyword evidence="6" id="KW-0863">Zinc-finger</keyword>
<dbReference type="KEGG" id="tad:TRIADDRAFT_21777"/>
<dbReference type="SUPFAM" id="SSF47473">
    <property type="entry name" value="EF-hand"/>
    <property type="match status" value="1"/>
</dbReference>
<dbReference type="InterPro" id="IPR046349">
    <property type="entry name" value="C1-like_sf"/>
</dbReference>
<dbReference type="RefSeq" id="XP_002109648.1">
    <property type="nucleotide sequence ID" value="XM_002109612.1"/>
</dbReference>
<dbReference type="STRING" id="10228.B3RQD8"/>
<evidence type="ECO:0000256" key="11">
    <source>
        <dbReference type="RuleBase" id="RU361128"/>
    </source>
</evidence>
<evidence type="ECO:0000256" key="9">
    <source>
        <dbReference type="ARBA" id="ARBA00022837"/>
    </source>
</evidence>
<sequence>EVMCYLSLLKAGSPSDKLEFMFRLYDCDNSDYLETHELDNIVQQMLLVGRYLGWDVSELEPILEDMLQELDCNNDKKISLDEWIKGGSNNIPLLVLLGIDTQVRENCQHQWRWKKFRKPAFCNFCLGMLLGLGKQGLTCSFCKFTVHERCVQKAPTSCVNTYVKSSRAVHHHWVVGNCPGKCDRCQKSIKSYKRLTGVRCAWCHLTLHDKCLSGITVECDLGKHKNLILPPTAICPKVLERHRSVGDSPPPTNSSHMDGLDMQIAPLENSVPLIVYVNPKSGGQQGRRTLQKFQYLLNPRQVYNLLDGGPTPGLKFIRNVPNFRVLCCGGDGTAGWVLATIDKMEIDPPPPIAILPLGTGNDLARWLDWGGGYDGGNLSKILQQIEQAVPVSLDRWNIDISAFEGLEGRGEPVPLNVFNNYYSIGVDASIAHKFHTMRQKNPEKFSSRIKNKWFYFGCGAEERLSSSCKSLNSHIDVICDGKAIDLTDTSLEGIVILNIPSMYGGTNIWGNTSEKKKSKKKEAQKSSHRFVPQGLKLNKCFPNDRLLEVVGLENASHVGQLITGLREHGVRLAQASNIVIRTKKEYPMQIDGEPWIQPPSTIRITFRNQMPMLQNFHRSRKVKLLPFVKRRSRSYKYPGT</sequence>
<evidence type="ECO:0000256" key="4">
    <source>
        <dbReference type="ARBA" id="ARBA00022737"/>
    </source>
</evidence>
<dbReference type="GO" id="GO:0035556">
    <property type="term" value="P:intracellular signal transduction"/>
    <property type="evidence" value="ECO:0000318"/>
    <property type="project" value="GO_Central"/>
</dbReference>
<dbReference type="InterPro" id="IPR000756">
    <property type="entry name" value="Diacylglycerol_kin_accessory"/>
</dbReference>
<dbReference type="InterPro" id="IPR002048">
    <property type="entry name" value="EF_hand_dom"/>
</dbReference>
<evidence type="ECO:0000313" key="15">
    <source>
        <dbReference type="EMBL" id="EDV27814.1"/>
    </source>
</evidence>
<keyword evidence="16" id="KW-1185">Reference proteome</keyword>
<dbReference type="Pfam" id="PF13499">
    <property type="entry name" value="EF-hand_7"/>
    <property type="match status" value="1"/>
</dbReference>
<reference evidence="15 16" key="1">
    <citation type="journal article" date="2008" name="Nature">
        <title>The Trichoplax genome and the nature of placozoans.</title>
        <authorList>
            <person name="Srivastava M."/>
            <person name="Begovic E."/>
            <person name="Chapman J."/>
            <person name="Putnam N.H."/>
            <person name="Hellsten U."/>
            <person name="Kawashima T."/>
            <person name="Kuo A."/>
            <person name="Mitros T."/>
            <person name="Salamov A."/>
            <person name="Carpenter M.L."/>
            <person name="Signorovitch A.Y."/>
            <person name="Moreno M.A."/>
            <person name="Kamm K."/>
            <person name="Grimwood J."/>
            <person name="Schmutz J."/>
            <person name="Shapiro H."/>
            <person name="Grigoriev I.V."/>
            <person name="Buss L.W."/>
            <person name="Schierwater B."/>
            <person name="Dellaporta S.L."/>
            <person name="Rokhsar D.S."/>
        </authorList>
    </citation>
    <scope>NUCLEOTIDE SEQUENCE [LARGE SCALE GENOMIC DNA]</scope>
    <source>
        <strain evidence="15 16">Grell-BS-1999</strain>
    </source>
</reference>
<dbReference type="PROSITE" id="PS50222">
    <property type="entry name" value="EF_HAND_2"/>
    <property type="match status" value="1"/>
</dbReference>
<dbReference type="FunFam" id="3.30.60.20:FF:000116">
    <property type="entry name" value="Diacylglycerol kinase"/>
    <property type="match status" value="1"/>
</dbReference>
<evidence type="ECO:0000256" key="8">
    <source>
        <dbReference type="ARBA" id="ARBA00022833"/>
    </source>
</evidence>
<feature type="domain" description="DAGKc" evidence="13">
    <location>
        <begin position="268"/>
        <end position="401"/>
    </location>
</feature>
<dbReference type="Pfam" id="PF00609">
    <property type="entry name" value="DAGK_acc"/>
    <property type="match status" value="1"/>
</dbReference>
<dbReference type="InParanoid" id="B3RQD8"/>
<name>B3RQD8_TRIAD</name>
<dbReference type="CDD" id="cd20799">
    <property type="entry name" value="C1_DGK_typeI_rpt1"/>
    <property type="match status" value="1"/>
</dbReference>
<dbReference type="GeneID" id="6750863"/>
<protein>
    <recommendedName>
        <fullName evidence="11">Diacylglycerol kinase</fullName>
        <shortName evidence="11">DAG kinase</shortName>
        <ecNumber evidence="11">2.7.1.107</ecNumber>
    </recommendedName>
</protein>
<comment type="similarity">
    <text evidence="1 11">Belongs to the eukaryotic diacylglycerol kinase family.</text>
</comment>
<keyword evidence="10 11" id="KW-0067">ATP-binding</keyword>
<evidence type="ECO:0000259" key="14">
    <source>
        <dbReference type="PROSITE" id="PS50222"/>
    </source>
</evidence>
<dbReference type="InterPro" id="IPR018247">
    <property type="entry name" value="EF_Hand_1_Ca_BS"/>
</dbReference>
<keyword evidence="4" id="KW-0677">Repeat</keyword>
<dbReference type="PROSITE" id="PS00479">
    <property type="entry name" value="ZF_DAG_PE_1"/>
    <property type="match status" value="2"/>
</dbReference>
<evidence type="ECO:0000313" key="16">
    <source>
        <dbReference type="Proteomes" id="UP000009022"/>
    </source>
</evidence>
<proteinExistence type="inferred from homology"/>
<evidence type="ECO:0000256" key="6">
    <source>
        <dbReference type="ARBA" id="ARBA00022771"/>
    </source>
</evidence>
<dbReference type="CDD" id="cd00051">
    <property type="entry name" value="EFh"/>
    <property type="match status" value="1"/>
</dbReference>
<feature type="non-terminal residue" evidence="15">
    <location>
        <position position="1"/>
    </location>
</feature>
<dbReference type="EC" id="2.7.1.107" evidence="11"/>
<dbReference type="Gene3D" id="3.30.60.20">
    <property type="match status" value="2"/>
</dbReference>
<evidence type="ECO:0000256" key="1">
    <source>
        <dbReference type="ARBA" id="ARBA00009280"/>
    </source>
</evidence>
<feature type="domain" description="EF-hand" evidence="14">
    <location>
        <begin position="13"/>
        <end position="48"/>
    </location>
</feature>
<dbReference type="AlphaFoldDB" id="B3RQD8"/>
<dbReference type="SUPFAM" id="SSF111331">
    <property type="entry name" value="NAD kinase/diacylglycerol kinase-like"/>
    <property type="match status" value="1"/>
</dbReference>
<feature type="domain" description="Phorbol-ester/DAG-type" evidence="12">
    <location>
        <begin position="108"/>
        <end position="158"/>
    </location>
</feature>
<comment type="catalytic activity">
    <reaction evidence="11">
        <text>a 1,2-diacyl-sn-glycerol + ATP = a 1,2-diacyl-sn-glycero-3-phosphate + ADP + H(+)</text>
        <dbReference type="Rhea" id="RHEA:10272"/>
        <dbReference type="ChEBI" id="CHEBI:15378"/>
        <dbReference type="ChEBI" id="CHEBI:17815"/>
        <dbReference type="ChEBI" id="CHEBI:30616"/>
        <dbReference type="ChEBI" id="CHEBI:58608"/>
        <dbReference type="ChEBI" id="CHEBI:456216"/>
        <dbReference type="EC" id="2.7.1.107"/>
    </reaction>
</comment>
<feature type="domain" description="Phorbol-ester/DAG-type" evidence="12">
    <location>
        <begin position="170"/>
        <end position="219"/>
    </location>
</feature>
<dbReference type="HOGENOM" id="CLU_003770_1_0_1"/>
<evidence type="ECO:0000259" key="13">
    <source>
        <dbReference type="PROSITE" id="PS50146"/>
    </source>
</evidence>
<dbReference type="PhylomeDB" id="B3RQD8"/>
<dbReference type="GO" id="GO:0005509">
    <property type="term" value="F:calcium ion binding"/>
    <property type="evidence" value="ECO:0007669"/>
    <property type="project" value="InterPro"/>
</dbReference>
<keyword evidence="8" id="KW-0862">Zinc</keyword>
<dbReference type="SUPFAM" id="SSF57889">
    <property type="entry name" value="Cysteine-rich domain"/>
    <property type="match status" value="2"/>
</dbReference>
<dbReference type="SMART" id="SM00045">
    <property type="entry name" value="DAGKa"/>
    <property type="match status" value="1"/>
</dbReference>
<dbReference type="InterPro" id="IPR001206">
    <property type="entry name" value="Diacylglycerol_kinase_cat_dom"/>
</dbReference>
<accession>B3RQD8</accession>
<dbReference type="OrthoDB" id="242257at2759"/>
<dbReference type="GO" id="GO:0006654">
    <property type="term" value="P:phosphatidic acid biosynthetic process"/>
    <property type="evidence" value="ECO:0000318"/>
    <property type="project" value="GO_Central"/>
</dbReference>
<dbReference type="Gene3D" id="1.10.238.10">
    <property type="entry name" value="EF-hand"/>
    <property type="match status" value="1"/>
</dbReference>
<dbReference type="FunCoup" id="B3RQD8">
    <property type="interactions" value="866"/>
</dbReference>
<dbReference type="PANTHER" id="PTHR11255">
    <property type="entry name" value="DIACYLGLYCEROL KINASE"/>
    <property type="match status" value="1"/>
</dbReference>
<dbReference type="PROSITE" id="PS50081">
    <property type="entry name" value="ZF_DAG_PE_2"/>
    <property type="match status" value="2"/>
</dbReference>
<dbReference type="Proteomes" id="UP000009022">
    <property type="component" value="Unassembled WGS sequence"/>
</dbReference>
<dbReference type="GO" id="GO:0007200">
    <property type="term" value="P:phospholipase C-activating G protein-coupled receptor signaling pathway"/>
    <property type="evidence" value="ECO:0007669"/>
    <property type="project" value="InterPro"/>
</dbReference>
<gene>
    <name evidence="15" type="ORF">TRIADDRAFT_21777</name>
</gene>
<evidence type="ECO:0000259" key="12">
    <source>
        <dbReference type="PROSITE" id="PS50081"/>
    </source>
</evidence>
<dbReference type="SMART" id="SM00046">
    <property type="entry name" value="DAGKc"/>
    <property type="match status" value="1"/>
</dbReference>
<keyword evidence="9" id="KW-0106">Calcium</keyword>
<organism evidence="15 16">
    <name type="scientific">Trichoplax adhaerens</name>
    <name type="common">Trichoplax reptans</name>
    <dbReference type="NCBI Taxonomy" id="10228"/>
    <lineage>
        <taxon>Eukaryota</taxon>
        <taxon>Metazoa</taxon>
        <taxon>Placozoa</taxon>
        <taxon>Uniplacotomia</taxon>
        <taxon>Trichoplacea</taxon>
        <taxon>Trichoplacidae</taxon>
        <taxon>Trichoplax</taxon>
    </lineage>
</organism>
<dbReference type="Pfam" id="PF00130">
    <property type="entry name" value="C1_1"/>
    <property type="match status" value="2"/>
</dbReference>
<dbReference type="eggNOG" id="KOG1169">
    <property type="taxonomic scope" value="Eukaryota"/>
</dbReference>
<dbReference type="GO" id="GO:0008270">
    <property type="term" value="F:zinc ion binding"/>
    <property type="evidence" value="ECO:0007669"/>
    <property type="project" value="UniProtKB-KW"/>
</dbReference>
<keyword evidence="3" id="KW-0479">Metal-binding</keyword>
<evidence type="ECO:0000256" key="5">
    <source>
        <dbReference type="ARBA" id="ARBA00022741"/>
    </source>
</evidence>
<dbReference type="Pfam" id="PF00781">
    <property type="entry name" value="DAGK_cat"/>
    <property type="match status" value="1"/>
</dbReference>
<dbReference type="EMBL" id="DS985242">
    <property type="protein sequence ID" value="EDV27814.1"/>
    <property type="molecule type" value="Genomic_DNA"/>
</dbReference>
<dbReference type="GO" id="GO:0005524">
    <property type="term" value="F:ATP binding"/>
    <property type="evidence" value="ECO:0007669"/>
    <property type="project" value="UniProtKB-KW"/>
</dbReference>
<keyword evidence="7 11" id="KW-0418">Kinase</keyword>
<dbReference type="GO" id="GO:0046339">
    <property type="term" value="P:diacylglycerol metabolic process"/>
    <property type="evidence" value="ECO:0000318"/>
    <property type="project" value="GO_Central"/>
</dbReference>
<dbReference type="InterPro" id="IPR016064">
    <property type="entry name" value="NAD/diacylglycerol_kinase_sf"/>
</dbReference>
<dbReference type="GO" id="GO:0004143">
    <property type="term" value="F:ATP-dependent diacylglycerol kinase activity"/>
    <property type="evidence" value="ECO:0000318"/>
    <property type="project" value="GO_Central"/>
</dbReference>
<evidence type="ECO:0000256" key="3">
    <source>
        <dbReference type="ARBA" id="ARBA00022723"/>
    </source>
</evidence>
<dbReference type="GO" id="GO:0005886">
    <property type="term" value="C:plasma membrane"/>
    <property type="evidence" value="ECO:0000318"/>
    <property type="project" value="GO_Central"/>
</dbReference>
<dbReference type="CDD" id="cd20851">
    <property type="entry name" value="C1_DGK_typeI_like_rpt2"/>
    <property type="match status" value="1"/>
</dbReference>
<dbReference type="Gene3D" id="2.60.200.40">
    <property type="match status" value="2"/>
</dbReference>
<evidence type="ECO:0000256" key="7">
    <source>
        <dbReference type="ARBA" id="ARBA00022777"/>
    </source>
</evidence>
<dbReference type="InterPro" id="IPR017438">
    <property type="entry name" value="ATP-NAD_kinase_N"/>
</dbReference>
<dbReference type="PROSITE" id="PS50146">
    <property type="entry name" value="DAGK"/>
    <property type="match status" value="1"/>
</dbReference>
<keyword evidence="5 11" id="KW-0547">Nucleotide-binding</keyword>
<dbReference type="SMART" id="SM00109">
    <property type="entry name" value="C1"/>
    <property type="match status" value="2"/>
</dbReference>
<dbReference type="CTD" id="6750863"/>
<dbReference type="SMART" id="SM00054">
    <property type="entry name" value="EFh"/>
    <property type="match status" value="2"/>
</dbReference>
<dbReference type="InterPro" id="IPR011992">
    <property type="entry name" value="EF-hand-dom_pair"/>
</dbReference>
<evidence type="ECO:0000256" key="2">
    <source>
        <dbReference type="ARBA" id="ARBA00022679"/>
    </source>
</evidence>
<evidence type="ECO:0000256" key="10">
    <source>
        <dbReference type="ARBA" id="ARBA00022840"/>
    </source>
</evidence>
<dbReference type="PROSITE" id="PS00018">
    <property type="entry name" value="EF_HAND_1"/>
    <property type="match status" value="2"/>
</dbReference>
<dbReference type="Gene3D" id="3.40.50.10330">
    <property type="entry name" value="Probable inorganic polyphosphate/atp-NAD kinase, domain 1"/>
    <property type="match status" value="1"/>
</dbReference>
<dbReference type="PANTHER" id="PTHR11255:SF48">
    <property type="entry name" value="DIACYLGLYCEROL KINASE 1"/>
    <property type="match status" value="1"/>
</dbReference>
<dbReference type="InterPro" id="IPR037607">
    <property type="entry name" value="DGK"/>
</dbReference>
<dbReference type="OMA" id="MSTFETR"/>
<keyword evidence="2 11" id="KW-0808">Transferase</keyword>